<dbReference type="FunFam" id="3.90.550.10:FF:000170">
    <property type="entry name" value="Dolichol-phosphate mannosyltransferase"/>
    <property type="match status" value="1"/>
</dbReference>
<keyword evidence="1" id="KW-1003">Cell membrane</keyword>
<dbReference type="EMBL" id="SRXV01000003">
    <property type="protein sequence ID" value="TGY92155.1"/>
    <property type="molecule type" value="Genomic_DNA"/>
</dbReference>
<dbReference type="Gene3D" id="3.90.550.10">
    <property type="entry name" value="Spore Coat Polysaccharide Biosynthesis Protein SpsA, Chain A"/>
    <property type="match status" value="1"/>
</dbReference>
<keyword evidence="10" id="KW-1185">Reference proteome</keyword>
<evidence type="ECO:0000256" key="4">
    <source>
        <dbReference type="ARBA" id="ARBA00022692"/>
    </source>
</evidence>
<evidence type="ECO:0000256" key="6">
    <source>
        <dbReference type="ARBA" id="ARBA00022989"/>
    </source>
</evidence>
<keyword evidence="4" id="KW-0812">Transmembrane</keyword>
<evidence type="ECO:0000256" key="1">
    <source>
        <dbReference type="ARBA" id="ARBA00022475"/>
    </source>
</evidence>
<protein>
    <submittedName>
        <fullName evidence="9">Glycosyltransferase</fullName>
    </submittedName>
</protein>
<dbReference type="InterPro" id="IPR050256">
    <property type="entry name" value="Glycosyltransferase_2"/>
</dbReference>
<evidence type="ECO:0000259" key="8">
    <source>
        <dbReference type="Pfam" id="PF00535"/>
    </source>
</evidence>
<evidence type="ECO:0000256" key="7">
    <source>
        <dbReference type="ARBA" id="ARBA00023136"/>
    </source>
</evidence>
<keyword evidence="5" id="KW-0448">Lipopolysaccharide biosynthesis</keyword>
<accession>A0A4S2H8J2</accession>
<dbReference type="OrthoDB" id="9807795at2"/>
<keyword evidence="6" id="KW-1133">Transmembrane helix</keyword>
<dbReference type="InterPro" id="IPR029044">
    <property type="entry name" value="Nucleotide-diphossugar_trans"/>
</dbReference>
<proteinExistence type="predicted"/>
<feature type="domain" description="Glycosyltransferase 2-like" evidence="8">
    <location>
        <begin position="7"/>
        <end position="169"/>
    </location>
</feature>
<dbReference type="Pfam" id="PF00535">
    <property type="entry name" value="Glycos_transf_2"/>
    <property type="match status" value="1"/>
</dbReference>
<dbReference type="GO" id="GO:0099621">
    <property type="term" value="F:undecaprenyl-phosphate 4-deoxy-4-formamido-L-arabinose transferase activity"/>
    <property type="evidence" value="ECO:0007669"/>
    <property type="project" value="TreeGrafter"/>
</dbReference>
<dbReference type="RefSeq" id="WP_135945288.1">
    <property type="nucleotide sequence ID" value="NZ_BMEI01000003.1"/>
</dbReference>
<dbReference type="GO" id="GO:0009103">
    <property type="term" value="P:lipopolysaccharide biosynthetic process"/>
    <property type="evidence" value="ECO:0007669"/>
    <property type="project" value="UniProtKB-KW"/>
</dbReference>
<dbReference type="AlphaFoldDB" id="A0A4S2H8J2"/>
<reference evidence="9 10" key="1">
    <citation type="journal article" date="2013" name="Int. J. Syst. Evol. Microbiol.">
        <title>Marinicauda pacifica gen. nov., sp. nov., a prosthecate alphaproteobacterium of the family Hyphomonadaceae isolated from deep seawater.</title>
        <authorList>
            <person name="Zhang X.Y."/>
            <person name="Li G.W."/>
            <person name="Wang C.S."/>
            <person name="Zhang Y.J."/>
            <person name="Xu X.W."/>
            <person name="Li H."/>
            <person name="Liu A."/>
            <person name="Liu C."/>
            <person name="Xie B.B."/>
            <person name="Qin Q.L."/>
            <person name="Xu Z."/>
            <person name="Chen X.L."/>
            <person name="Zhou B.C."/>
            <person name="Zhang Y.Z."/>
        </authorList>
    </citation>
    <scope>NUCLEOTIDE SEQUENCE [LARGE SCALE GENOMIC DNA]</scope>
    <source>
        <strain evidence="9 10">P-1 km-3</strain>
    </source>
</reference>
<evidence type="ECO:0000256" key="3">
    <source>
        <dbReference type="ARBA" id="ARBA00022679"/>
    </source>
</evidence>
<evidence type="ECO:0000256" key="2">
    <source>
        <dbReference type="ARBA" id="ARBA00022676"/>
    </source>
</evidence>
<keyword evidence="3 9" id="KW-0808">Transferase</keyword>
<dbReference type="PANTHER" id="PTHR48090">
    <property type="entry name" value="UNDECAPRENYL-PHOSPHATE 4-DEOXY-4-FORMAMIDO-L-ARABINOSE TRANSFERASE-RELATED"/>
    <property type="match status" value="1"/>
</dbReference>
<gene>
    <name evidence="9" type="ORF">E5162_10855</name>
</gene>
<dbReference type="SUPFAM" id="SSF53448">
    <property type="entry name" value="Nucleotide-diphospho-sugar transferases"/>
    <property type="match status" value="1"/>
</dbReference>
<name>A0A4S2H8J2_9PROT</name>
<dbReference type="GO" id="GO:0005886">
    <property type="term" value="C:plasma membrane"/>
    <property type="evidence" value="ECO:0007669"/>
    <property type="project" value="TreeGrafter"/>
</dbReference>
<dbReference type="InterPro" id="IPR001173">
    <property type="entry name" value="Glyco_trans_2-like"/>
</dbReference>
<comment type="caution">
    <text evidence="9">The sequence shown here is derived from an EMBL/GenBank/DDBJ whole genome shotgun (WGS) entry which is preliminary data.</text>
</comment>
<evidence type="ECO:0000313" key="10">
    <source>
        <dbReference type="Proteomes" id="UP000305451"/>
    </source>
</evidence>
<keyword evidence="7" id="KW-0472">Membrane</keyword>
<sequence length="242" mass="26442">MPAPQICVVAPMHNEAGNAARLAAEVYDVLRDIPHEIVFVNDASTDSTLDELVAAKADIPSLRVISHRSNAGQSRAIRSGVMAATAPVICTLDGDGQNPPADIPAVFQALTRADAPADLAMVAGRRVGRKDTAAKRFASRLGNGIRKRLLNDDADDTGCGLKAFKREAYLRLPYFDHQHRFLPALVKREGFKIEFVDVGHRPRLAGKSKYSNLGRLFASFSDMLGVMWLNSRFRKTGGWDES</sequence>
<dbReference type="Proteomes" id="UP000305451">
    <property type="component" value="Unassembled WGS sequence"/>
</dbReference>
<evidence type="ECO:0000313" key="9">
    <source>
        <dbReference type="EMBL" id="TGY92155.1"/>
    </source>
</evidence>
<evidence type="ECO:0000256" key="5">
    <source>
        <dbReference type="ARBA" id="ARBA00022985"/>
    </source>
</evidence>
<dbReference type="PANTHER" id="PTHR48090:SF3">
    <property type="entry name" value="UNDECAPRENYL-PHOSPHATE 4-DEOXY-4-FORMAMIDO-L-ARABINOSE TRANSFERASE"/>
    <property type="match status" value="1"/>
</dbReference>
<keyword evidence="2" id="KW-0328">Glycosyltransferase</keyword>
<organism evidence="9 10">
    <name type="scientific">Marinicauda pacifica</name>
    <dbReference type="NCBI Taxonomy" id="1133559"/>
    <lineage>
        <taxon>Bacteria</taxon>
        <taxon>Pseudomonadati</taxon>
        <taxon>Pseudomonadota</taxon>
        <taxon>Alphaproteobacteria</taxon>
        <taxon>Maricaulales</taxon>
        <taxon>Maricaulaceae</taxon>
        <taxon>Marinicauda</taxon>
    </lineage>
</organism>